<accession>A0AB38A3X2</accession>
<dbReference type="AlphaFoldDB" id="A0AB38A3X2"/>
<comment type="caution">
    <text evidence="1">The sequence shown here is derived from an EMBL/GenBank/DDBJ whole genome shotgun (WGS) entry which is preliminary data.</text>
</comment>
<reference evidence="1 2" key="1">
    <citation type="submission" date="2016-10" db="EMBL/GenBank/DDBJ databases">
        <authorList>
            <person name="Varghese N."/>
            <person name="Submissions S."/>
        </authorList>
    </citation>
    <scope>NUCLEOTIDE SEQUENCE [LARGE SCALE GENOMIC DNA]</scope>
    <source>
        <strain evidence="1 2">DSM 14526</strain>
    </source>
</reference>
<dbReference type="RefSeq" id="WP_086987768.1">
    <property type="nucleotide sequence ID" value="NZ_FJNA01000005.1"/>
</dbReference>
<dbReference type="EMBL" id="FNQH01000013">
    <property type="protein sequence ID" value="SEA95903.1"/>
    <property type="molecule type" value="Genomic_DNA"/>
</dbReference>
<keyword evidence="2" id="KW-1185">Reference proteome</keyword>
<organism evidence="1 2">
    <name type="scientific">Trichococcus collinsii</name>
    <dbReference type="NCBI Taxonomy" id="157076"/>
    <lineage>
        <taxon>Bacteria</taxon>
        <taxon>Bacillati</taxon>
        <taxon>Bacillota</taxon>
        <taxon>Bacilli</taxon>
        <taxon>Lactobacillales</taxon>
        <taxon>Carnobacteriaceae</taxon>
        <taxon>Trichococcus</taxon>
    </lineage>
</organism>
<sequence>MPKGRYWTKEEDEYILEKAGKVKPQTIADKLDRSFGAVECRMYKLGVSNAKLASGKITANELAKILGVDPKQIYNWIKKFSLKAEYRIVRKKTKYYLIDSVDFWEWADNNRFRLNISRIEPKVLMPEPDWVEEQRRKDFYEVPKRRHARWTKEEDAKLINLFHLDMSKSDMAKDLKRAESAIVRRISTLKTKGILPKKRIIIMWTQKEMDMLLEFEEQGLSDKEIAYELGREKDHITQKRKFMRDNGQYQGFKNR</sequence>
<gene>
    <name evidence="1" type="ORF">SAMN04488525_11325</name>
</gene>
<dbReference type="Proteomes" id="UP000199042">
    <property type="component" value="Unassembled WGS sequence"/>
</dbReference>
<protein>
    <submittedName>
        <fullName evidence="1">Uncharacterized protein</fullName>
    </submittedName>
</protein>
<name>A0AB38A3X2_9LACT</name>
<proteinExistence type="predicted"/>
<evidence type="ECO:0000313" key="2">
    <source>
        <dbReference type="Proteomes" id="UP000199042"/>
    </source>
</evidence>
<evidence type="ECO:0000313" key="1">
    <source>
        <dbReference type="EMBL" id="SEA95903.1"/>
    </source>
</evidence>